<evidence type="ECO:0000313" key="2">
    <source>
        <dbReference type="Proteomes" id="UP000400981"/>
    </source>
</evidence>
<dbReference type="AlphaFoldDB" id="A0A5E4X5H8"/>
<name>A0A5E4X5H8_9BURK</name>
<dbReference type="InterPro" id="IPR024659">
    <property type="entry name" value="Phage_coat_Gp5"/>
</dbReference>
<dbReference type="Gene3D" id="2.40.30.240">
    <property type="match status" value="1"/>
</dbReference>
<proteinExistence type="predicted"/>
<organism evidence="1 2">
    <name type="scientific">Pandoraea eparura</name>
    <dbReference type="NCBI Taxonomy" id="2508291"/>
    <lineage>
        <taxon>Bacteria</taxon>
        <taxon>Pseudomonadati</taxon>
        <taxon>Pseudomonadota</taxon>
        <taxon>Betaproteobacteria</taxon>
        <taxon>Burkholderiales</taxon>
        <taxon>Burkholderiaceae</taxon>
        <taxon>Pandoraea</taxon>
    </lineage>
</organism>
<dbReference type="Proteomes" id="UP000400981">
    <property type="component" value="Unassembled WGS sequence"/>
</dbReference>
<accession>A0A5E4X5H8</accession>
<dbReference type="Pfam" id="PF11651">
    <property type="entry name" value="P22_CoatProtein"/>
    <property type="match status" value="1"/>
</dbReference>
<evidence type="ECO:0000313" key="1">
    <source>
        <dbReference type="EMBL" id="VVE31553.1"/>
    </source>
</evidence>
<dbReference type="RefSeq" id="WP_150590762.1">
    <property type="nucleotide sequence ID" value="NZ_CABPSH010000010.1"/>
</dbReference>
<sequence>MSNTFLTPTKILDESLMILENNLSFTSRANREYSKDFAISGAKVGATVNARKPNRFVGTTGPNLNIENINETSVPVTLTTQFHVDFTMSSQDLTLIVDEFADRYLKPAMATIANKLDFDGLALASTVANNVGTVGTIPNDIKYLLDAGVKLDNEATPRDGRRTAIWDPATNGSMVKSAAGLFNPSNKIGEQYESGIFSPSGLGFDIGMDQNVNTFTTGTRTNGTVSGAGQTGSSLLVTGLGAAGTVKKGDTFTIAGVYGVNPQNRQSTGVLRQFTVLADATADGSGNATLSIFPAINTAASNQQYQTVSAGPANAAAVAWDIAASTSYVANLTYHKDAFTLATADLEDVSQYGAWGARRMHKGISMRIARQYAIGTDTVPVRIDVLYGWSAIYPELACRIVR</sequence>
<dbReference type="EMBL" id="CABPSH010000010">
    <property type="protein sequence ID" value="VVE31553.1"/>
    <property type="molecule type" value="Genomic_DNA"/>
</dbReference>
<dbReference type="OrthoDB" id="6689153at2"/>
<protein>
    <recommendedName>
        <fullName evidence="3">P22 coat-protein 5 family protein</fullName>
    </recommendedName>
</protein>
<evidence type="ECO:0008006" key="3">
    <source>
        <dbReference type="Google" id="ProtNLM"/>
    </source>
</evidence>
<gene>
    <name evidence="1" type="ORF">PEP31012_03705</name>
</gene>
<keyword evidence="2" id="KW-1185">Reference proteome</keyword>
<reference evidence="1 2" key="1">
    <citation type="submission" date="2019-08" db="EMBL/GenBank/DDBJ databases">
        <authorList>
            <person name="Peeters C."/>
        </authorList>
    </citation>
    <scope>NUCLEOTIDE SEQUENCE [LARGE SCALE GENOMIC DNA]</scope>
    <source>
        <strain evidence="1 2">LMG 31012</strain>
    </source>
</reference>